<protein>
    <submittedName>
        <fullName evidence="2">Pilus assembly protein, pilin component</fullName>
    </submittedName>
</protein>
<keyword evidence="1" id="KW-1133">Transmembrane helix</keyword>
<reference evidence="2 3" key="1">
    <citation type="journal article" date="2005" name="Arch. Microbiol.">
        <title>The genome sequence of an anaerobic aromatic-degrading denitrifying bacterium, strain EbN1.</title>
        <authorList>
            <person name="Rabus R."/>
            <person name="Kube M."/>
            <person name="Heider J."/>
            <person name="Beck A."/>
            <person name="Heitmann K."/>
            <person name="Widdel F."/>
            <person name="Reinhardt R."/>
        </authorList>
    </citation>
    <scope>NUCLEOTIDE SEQUENCE [LARGE SCALE GENOMIC DNA]</scope>
    <source>
        <strain evidence="2 3">EbN1</strain>
    </source>
</reference>
<keyword evidence="1" id="KW-0812">Transmembrane</keyword>
<evidence type="ECO:0000313" key="3">
    <source>
        <dbReference type="Proteomes" id="UP000006552"/>
    </source>
</evidence>
<dbReference type="eggNOG" id="COG3847">
    <property type="taxonomic scope" value="Bacteria"/>
</dbReference>
<keyword evidence="1" id="KW-0472">Membrane</keyword>
<name>Q5P392_AROAE</name>
<proteinExistence type="predicted"/>
<evidence type="ECO:0000313" key="2">
    <source>
        <dbReference type="EMBL" id="CAI08222.1"/>
    </source>
</evidence>
<accession>Q5P392</accession>
<feature type="transmembrane region" description="Helical" evidence="1">
    <location>
        <begin position="28"/>
        <end position="47"/>
    </location>
</feature>
<dbReference type="RefSeq" id="WP_011237915.1">
    <property type="nucleotide sequence ID" value="NC_006513.1"/>
</dbReference>
<evidence type="ECO:0000256" key="1">
    <source>
        <dbReference type="SAM" id="Phobius"/>
    </source>
</evidence>
<sequence length="66" mass="6934">MKAMKTERIVELLKGFIEDQDGVTSIEYALLAALIFGAIVVSVSLLGSSVETLYGDVADKVSAAVS</sequence>
<dbReference type="InterPro" id="IPR007047">
    <property type="entry name" value="Flp_Fap"/>
</dbReference>
<dbReference type="HOGENOM" id="CLU_171854_3_2_4"/>
<dbReference type="Proteomes" id="UP000006552">
    <property type="component" value="Chromosome"/>
</dbReference>
<dbReference type="KEGG" id="eba:ebA3721"/>
<keyword evidence="3" id="KW-1185">Reference proteome</keyword>
<gene>
    <name evidence="2" type="primary">flp</name>
    <name evidence="2" type="ORF">ebA3721</name>
</gene>
<dbReference type="AlphaFoldDB" id="Q5P392"/>
<dbReference type="EMBL" id="CR555306">
    <property type="protein sequence ID" value="CAI08222.1"/>
    <property type="molecule type" value="Genomic_DNA"/>
</dbReference>
<organism evidence="2 3">
    <name type="scientific">Aromatoleum aromaticum (strain DSM 19018 / LMG 30748 / EbN1)</name>
    <name type="common">Azoarcus sp. (strain EbN1)</name>
    <dbReference type="NCBI Taxonomy" id="76114"/>
    <lineage>
        <taxon>Bacteria</taxon>
        <taxon>Pseudomonadati</taxon>
        <taxon>Pseudomonadota</taxon>
        <taxon>Betaproteobacteria</taxon>
        <taxon>Rhodocyclales</taxon>
        <taxon>Rhodocyclaceae</taxon>
        <taxon>Aromatoleum</taxon>
    </lineage>
</organism>
<dbReference type="Pfam" id="PF04964">
    <property type="entry name" value="Flp_Fap"/>
    <property type="match status" value="1"/>
</dbReference>
<dbReference type="STRING" id="76114.ebA3721"/>